<dbReference type="PIRSF" id="PIRSF005956">
    <property type="entry name" value="BtpA"/>
    <property type="match status" value="1"/>
</dbReference>
<dbReference type="Proteomes" id="UP000712673">
    <property type="component" value="Unassembled WGS sequence"/>
</dbReference>
<sequence>MSRATVSGRGTSMMLHDLFAVRRPLIACIHLLPLPGAPRYAGSMRAVYDTALAEAALFARYAVDGLIVENFRDAPFYPQTLPAETVAALAAVTREIVRAVTLPVGVNALRNDAQAALAVATAAAADFIRVNVHMGAVVADQGVIQGTAHATLRLRAALHAQVQIWADVGVKHATPLVDRGLGTEARDVTERGLADALIVSGDYTGAATSLTDVEIVRQHTPLPVLIGSGMTPANLAAVYPHVDGFIVGSYFKRQGQAEHLVEEERVKRFMEALAVLRQAYAHEERG</sequence>
<evidence type="ECO:0000313" key="2">
    <source>
        <dbReference type="EMBL" id="MBM3222712.1"/>
    </source>
</evidence>
<comment type="caution">
    <text evidence="2">The sequence shown here is derived from an EMBL/GenBank/DDBJ whole genome shotgun (WGS) entry which is preliminary data.</text>
</comment>
<dbReference type="Pfam" id="PF03437">
    <property type="entry name" value="BtpA"/>
    <property type="match status" value="1"/>
</dbReference>
<dbReference type="PANTHER" id="PTHR21381:SF3">
    <property type="entry name" value="SGC REGION PROTEIN SGCQ-RELATED"/>
    <property type="match status" value="1"/>
</dbReference>
<name>A0A937VZT0_UNCTE</name>
<dbReference type="Gene3D" id="3.20.20.70">
    <property type="entry name" value="Aldolase class I"/>
    <property type="match status" value="1"/>
</dbReference>
<proteinExistence type="inferred from homology"/>
<evidence type="ECO:0000256" key="1">
    <source>
        <dbReference type="ARBA" id="ARBA00006007"/>
    </source>
</evidence>
<reference evidence="2" key="1">
    <citation type="submission" date="2019-03" db="EMBL/GenBank/DDBJ databases">
        <title>Lake Tanganyika Metagenome-Assembled Genomes (MAGs).</title>
        <authorList>
            <person name="Tran P."/>
        </authorList>
    </citation>
    <scope>NUCLEOTIDE SEQUENCE</scope>
    <source>
        <strain evidence="2">K_DeepCast_65m_m2_066</strain>
    </source>
</reference>
<comment type="similarity">
    <text evidence="1">Belongs to the BtpA family.</text>
</comment>
<dbReference type="InterPro" id="IPR013785">
    <property type="entry name" value="Aldolase_TIM"/>
</dbReference>
<accession>A0A937VZT0</accession>
<dbReference type="InterPro" id="IPR011060">
    <property type="entry name" value="RibuloseP-bd_barrel"/>
</dbReference>
<dbReference type="PANTHER" id="PTHR21381">
    <property type="entry name" value="ZGC:162297"/>
    <property type="match status" value="1"/>
</dbReference>
<protein>
    <submittedName>
        <fullName evidence="2">BtpA/SgcQ family protein</fullName>
    </submittedName>
</protein>
<dbReference type="EMBL" id="VGLS01000046">
    <property type="protein sequence ID" value="MBM3222712.1"/>
    <property type="molecule type" value="Genomic_DNA"/>
</dbReference>
<dbReference type="NCBIfam" id="TIGR00259">
    <property type="entry name" value="thylakoid_BtpA"/>
    <property type="match status" value="1"/>
</dbReference>
<gene>
    <name evidence="2" type="ORF">FJZ47_02760</name>
</gene>
<evidence type="ECO:0000313" key="3">
    <source>
        <dbReference type="Proteomes" id="UP000712673"/>
    </source>
</evidence>
<dbReference type="AlphaFoldDB" id="A0A937VZT0"/>
<dbReference type="InterPro" id="IPR005137">
    <property type="entry name" value="BtpA"/>
</dbReference>
<dbReference type="SUPFAM" id="SSF51366">
    <property type="entry name" value="Ribulose-phoshate binding barrel"/>
    <property type="match status" value="1"/>
</dbReference>
<organism evidence="2 3">
    <name type="scientific">Tectimicrobiota bacterium</name>
    <dbReference type="NCBI Taxonomy" id="2528274"/>
    <lineage>
        <taxon>Bacteria</taxon>
        <taxon>Pseudomonadati</taxon>
        <taxon>Nitrospinota/Tectimicrobiota group</taxon>
        <taxon>Candidatus Tectimicrobiota</taxon>
    </lineage>
</organism>